<name>A0ABM3RB42_SPIOL</name>
<evidence type="ECO:0000313" key="1">
    <source>
        <dbReference type="Proteomes" id="UP000813463"/>
    </source>
</evidence>
<dbReference type="GeneID" id="110803373"/>
<dbReference type="Proteomes" id="UP000813463">
    <property type="component" value="Chromosome 1"/>
</dbReference>
<reference evidence="1" key="1">
    <citation type="journal article" date="2021" name="Nat. Commun.">
        <title>Genomic analyses provide insights into spinach domestication and the genetic basis of agronomic traits.</title>
        <authorList>
            <person name="Cai X."/>
            <person name="Sun X."/>
            <person name="Xu C."/>
            <person name="Sun H."/>
            <person name="Wang X."/>
            <person name="Ge C."/>
            <person name="Zhang Z."/>
            <person name="Wang Q."/>
            <person name="Fei Z."/>
            <person name="Jiao C."/>
            <person name="Wang Q."/>
        </authorList>
    </citation>
    <scope>NUCLEOTIDE SEQUENCE [LARGE SCALE GENOMIC DNA]</scope>
    <source>
        <strain evidence="1">cv. Varoflay</strain>
    </source>
</reference>
<dbReference type="InterPro" id="IPR053085">
    <property type="entry name" value="Jasmonate-induced_protein"/>
</dbReference>
<reference evidence="2" key="2">
    <citation type="submission" date="2025-08" db="UniProtKB">
        <authorList>
            <consortium name="RefSeq"/>
        </authorList>
    </citation>
    <scope>IDENTIFICATION</scope>
    <source>
        <tissue evidence="2">Leaf</tissue>
    </source>
</reference>
<dbReference type="RefSeq" id="XP_056692828.1">
    <property type="nucleotide sequence ID" value="XM_056836850.1"/>
</dbReference>
<proteinExistence type="predicted"/>
<evidence type="ECO:0000313" key="2">
    <source>
        <dbReference type="RefSeq" id="XP_056692828.1"/>
    </source>
</evidence>
<accession>A0ABM3RB42</accession>
<organism evidence="1 2">
    <name type="scientific">Spinacia oleracea</name>
    <name type="common">Spinach</name>
    <dbReference type="NCBI Taxonomy" id="3562"/>
    <lineage>
        <taxon>Eukaryota</taxon>
        <taxon>Viridiplantae</taxon>
        <taxon>Streptophyta</taxon>
        <taxon>Embryophyta</taxon>
        <taxon>Tracheophyta</taxon>
        <taxon>Spermatophyta</taxon>
        <taxon>Magnoliopsida</taxon>
        <taxon>eudicotyledons</taxon>
        <taxon>Gunneridae</taxon>
        <taxon>Pentapetalae</taxon>
        <taxon>Caryophyllales</taxon>
        <taxon>Chenopodiaceae</taxon>
        <taxon>Chenopodioideae</taxon>
        <taxon>Anserineae</taxon>
        <taxon>Spinacia</taxon>
    </lineage>
</organism>
<gene>
    <name evidence="2" type="primary">LOC110803373</name>
</gene>
<dbReference type="PANTHER" id="PTHR36482:SF6">
    <property type="entry name" value="JASMONATE-INDUCED PROTEIN HOMOLOG"/>
    <property type="match status" value="1"/>
</dbReference>
<keyword evidence="1" id="KW-1185">Reference proteome</keyword>
<dbReference type="PANTHER" id="PTHR36482">
    <property type="entry name" value="OSJNBA0024J22.15 PROTEIN"/>
    <property type="match status" value="1"/>
</dbReference>
<sequence length="176" mass="19719">MEPKVLHFENPETDDETLIKELQAMVQADLDDATQLLNGEIRANTNISNRTNHVLTKIDTYFWAGEMVNTWWPDLVSNAVYLFVQKGTLPQGIKWGFSLATGTESTDRKWVAAFDVLARKAYCECGPIGPVDWNVVEDRMGKSGSISEYVDPIFGGSIKVQFYEGQYGVIPHASLQ</sequence>
<protein>
    <submittedName>
        <fullName evidence="2">Uncharacterized protein</fullName>
    </submittedName>
</protein>